<dbReference type="NCBIfam" id="NF033394">
    <property type="entry name" value="capsid_maj_Podo"/>
    <property type="match status" value="1"/>
</dbReference>
<comment type="caution">
    <text evidence="2">The sequence shown here is derived from an EMBL/GenBank/DDBJ whole genome shotgun (WGS) entry which is preliminary data.</text>
</comment>
<gene>
    <name evidence="2" type="ORF">LCGC14_0580520</name>
</gene>
<name>A0A0F9RGF2_9ZZZZ</name>
<evidence type="ECO:0000256" key="1">
    <source>
        <dbReference type="SAM" id="MobiDB-lite"/>
    </source>
</evidence>
<organism evidence="2">
    <name type="scientific">marine sediment metagenome</name>
    <dbReference type="NCBI Taxonomy" id="412755"/>
    <lineage>
        <taxon>unclassified sequences</taxon>
        <taxon>metagenomes</taxon>
        <taxon>ecological metagenomes</taxon>
    </lineage>
</organism>
<feature type="compositionally biased region" description="Low complexity" evidence="1">
    <location>
        <begin position="186"/>
        <end position="197"/>
    </location>
</feature>
<proteinExistence type="predicted"/>
<dbReference type="EMBL" id="LAZR01000878">
    <property type="protein sequence ID" value="KKN55580.1"/>
    <property type="molecule type" value="Genomic_DNA"/>
</dbReference>
<evidence type="ECO:0000313" key="2">
    <source>
        <dbReference type="EMBL" id="KKN55580.1"/>
    </source>
</evidence>
<accession>A0A0F9RGF2</accession>
<sequence length="343" mass="39378">MSTTDLDKATRELFVNGLIDQVHYRTPIIEELQRRRQVTHSAGKYVERLTDTEDIDDLVQTYEVNDALTDERKTTLDKPRFLWRKSQLPLRYDADEELENVGGDNIVQLLNLATHLVKKGHRGMKKWFEKQMFNNGSATPVADGDRSNWQSLISALNHDTPYGNLARSYSAGTRDEWQGADPAGLSESISSSSQDTSYTLTKGNLKKWINETDVADSMESPDDLMIVMCPTLFDKLAAEMEAHSMYKGGKKQSQGIVSMMYDGHEIVSVPYLQRSSTMRSWLFILNLRYFELRIHTKRNMRLTSFKWQGEQTNGYDFYLARIMLQGNFVCWKPKSSIWLSAVS</sequence>
<protein>
    <recommendedName>
        <fullName evidence="3">Phage major capsid protein</fullName>
    </recommendedName>
</protein>
<dbReference type="InterPro" id="IPR049718">
    <property type="entry name" value="AKO59007-like"/>
</dbReference>
<evidence type="ECO:0008006" key="3">
    <source>
        <dbReference type="Google" id="ProtNLM"/>
    </source>
</evidence>
<feature type="region of interest" description="Disordered" evidence="1">
    <location>
        <begin position="176"/>
        <end position="198"/>
    </location>
</feature>
<reference evidence="2" key="1">
    <citation type="journal article" date="2015" name="Nature">
        <title>Complex archaea that bridge the gap between prokaryotes and eukaryotes.</title>
        <authorList>
            <person name="Spang A."/>
            <person name="Saw J.H."/>
            <person name="Jorgensen S.L."/>
            <person name="Zaremba-Niedzwiedzka K."/>
            <person name="Martijn J."/>
            <person name="Lind A.E."/>
            <person name="van Eijk R."/>
            <person name="Schleper C."/>
            <person name="Guy L."/>
            <person name="Ettema T.J."/>
        </authorList>
    </citation>
    <scope>NUCLEOTIDE SEQUENCE</scope>
</reference>
<dbReference type="AlphaFoldDB" id="A0A0F9RGF2"/>